<dbReference type="Gene3D" id="3.40.630.30">
    <property type="match status" value="1"/>
</dbReference>
<protein>
    <submittedName>
        <fullName evidence="2">GNAT family N-acetyltransferase</fullName>
    </submittedName>
</protein>
<keyword evidence="3" id="KW-1185">Reference proteome</keyword>
<sequence length="172" mass="19662">MTDVRKLRKAEIKDLDGIWTIIQQAIQKRKEEGSSQWQDGYPNPSVIANDISNGYGYICLDQEDRILAYVALIFAIEPAYEEIEGNWISDQPYACIHRLAVNQEPYTKGIATWIMHAVEPICVESGYHSIRVDTNFDNVGMLRVFDKLGYQYCGEVFFRGAARKAYEKILSA</sequence>
<dbReference type="Pfam" id="PF00583">
    <property type="entry name" value="Acetyltransf_1"/>
    <property type="match status" value="1"/>
</dbReference>
<dbReference type="InterPro" id="IPR000182">
    <property type="entry name" value="GNAT_dom"/>
</dbReference>
<proteinExistence type="predicted"/>
<dbReference type="InterPro" id="IPR016181">
    <property type="entry name" value="Acyl_CoA_acyltransferase"/>
</dbReference>
<feature type="domain" description="N-acetyltransferase" evidence="1">
    <location>
        <begin position="5"/>
        <end position="172"/>
    </location>
</feature>
<dbReference type="KEGG" id="sphe:GFH32_10965"/>
<evidence type="ECO:0000313" key="3">
    <source>
        <dbReference type="Proteomes" id="UP000326921"/>
    </source>
</evidence>
<dbReference type="SUPFAM" id="SSF55729">
    <property type="entry name" value="Acyl-CoA N-acyltransferases (Nat)"/>
    <property type="match status" value="1"/>
</dbReference>
<dbReference type="AlphaFoldDB" id="A0A5Q0QFV6"/>
<dbReference type="EMBL" id="CP045652">
    <property type="protein sequence ID" value="QGA28234.1"/>
    <property type="molecule type" value="Genomic_DNA"/>
</dbReference>
<reference evidence="2 3" key="1">
    <citation type="submission" date="2019-10" db="EMBL/GenBank/DDBJ databases">
        <authorList>
            <person name="Dong K."/>
        </authorList>
    </citation>
    <scope>NUCLEOTIDE SEQUENCE [LARGE SCALE GENOMIC DNA]</scope>
    <source>
        <strain evidence="3">dk4302</strain>
    </source>
</reference>
<dbReference type="GO" id="GO:0016747">
    <property type="term" value="F:acyltransferase activity, transferring groups other than amino-acyl groups"/>
    <property type="evidence" value="ECO:0007669"/>
    <property type="project" value="InterPro"/>
</dbReference>
<dbReference type="PROSITE" id="PS51186">
    <property type="entry name" value="GNAT"/>
    <property type="match status" value="1"/>
</dbReference>
<name>A0A5Q0QFV6_9SPHI</name>
<evidence type="ECO:0000313" key="2">
    <source>
        <dbReference type="EMBL" id="QGA28234.1"/>
    </source>
</evidence>
<accession>A0A5Q0QFV6</accession>
<gene>
    <name evidence="2" type="ORF">GFH32_10965</name>
</gene>
<keyword evidence="2" id="KW-0808">Transferase</keyword>
<evidence type="ECO:0000259" key="1">
    <source>
        <dbReference type="PROSITE" id="PS51186"/>
    </source>
</evidence>
<organism evidence="2 3">
    <name type="scientific">Sphingobacterium zhuxiongii</name>
    <dbReference type="NCBI Taxonomy" id="2662364"/>
    <lineage>
        <taxon>Bacteria</taxon>
        <taxon>Pseudomonadati</taxon>
        <taxon>Bacteroidota</taxon>
        <taxon>Sphingobacteriia</taxon>
        <taxon>Sphingobacteriales</taxon>
        <taxon>Sphingobacteriaceae</taxon>
        <taxon>Sphingobacterium</taxon>
    </lineage>
</organism>
<dbReference type="Proteomes" id="UP000326921">
    <property type="component" value="Chromosome"/>
</dbReference>